<keyword evidence="2" id="KW-1185">Reference proteome</keyword>
<gene>
    <name evidence="1" type="ORF">AB1300_09165</name>
</gene>
<evidence type="ECO:0000313" key="1">
    <source>
        <dbReference type="EMBL" id="MEX3745305.1"/>
    </source>
</evidence>
<accession>A0ABV3VWK9</accession>
<reference evidence="1 2" key="1">
    <citation type="submission" date="2024-07" db="EMBL/GenBank/DDBJ databases">
        <title>Characterization of a bacterium isolated from hydrolysated instant sea cucumber by whole-genome sequencing and metabolomics.</title>
        <authorList>
            <person name="Luo X."/>
            <person name="Zhang Z."/>
            <person name="Zheng Z."/>
            <person name="Zhang W."/>
            <person name="Ming T."/>
            <person name="Jiao L."/>
            <person name="Su X."/>
            <person name="Kong F."/>
            <person name="Xu J."/>
        </authorList>
    </citation>
    <scope>NUCLEOTIDE SEQUENCE [LARGE SCALE GENOMIC DNA]</scope>
    <source>
        <strain evidence="1 2">XL-2024</strain>
    </source>
</reference>
<proteinExistence type="predicted"/>
<organism evidence="1 2">
    <name type="scientific">Lysinibacillus xylanilyticus</name>
    <dbReference type="NCBI Taxonomy" id="582475"/>
    <lineage>
        <taxon>Bacteria</taxon>
        <taxon>Bacillati</taxon>
        <taxon>Bacillota</taxon>
        <taxon>Bacilli</taxon>
        <taxon>Bacillales</taxon>
        <taxon>Bacillaceae</taxon>
        <taxon>Lysinibacillus</taxon>
    </lineage>
</organism>
<name>A0ABV3VWK9_9BACI</name>
<dbReference type="RefSeq" id="WP_368636192.1">
    <property type="nucleotide sequence ID" value="NZ_JBFRHK010000004.1"/>
</dbReference>
<dbReference type="EMBL" id="JBFRHK010000004">
    <property type="protein sequence ID" value="MEX3745305.1"/>
    <property type="molecule type" value="Genomic_DNA"/>
</dbReference>
<sequence>MIEKYTLDNLTQDSVSVKKQAYTEYEGDEYPIREPWRRAYVNNNQERQQVIDELPQAQAEAIFVIWGDKPTVFPKESPL</sequence>
<protein>
    <submittedName>
        <fullName evidence="1">Uncharacterized protein</fullName>
    </submittedName>
</protein>
<evidence type="ECO:0000313" key="2">
    <source>
        <dbReference type="Proteomes" id="UP001558534"/>
    </source>
</evidence>
<comment type="caution">
    <text evidence="1">The sequence shown here is derived from an EMBL/GenBank/DDBJ whole genome shotgun (WGS) entry which is preliminary data.</text>
</comment>
<dbReference type="Proteomes" id="UP001558534">
    <property type="component" value="Unassembled WGS sequence"/>
</dbReference>